<dbReference type="InterPro" id="IPR011009">
    <property type="entry name" value="Kinase-like_dom_sf"/>
</dbReference>
<keyword evidence="2" id="KW-0418">Kinase</keyword>
<evidence type="ECO:0000259" key="1">
    <source>
        <dbReference type="PROSITE" id="PS50011"/>
    </source>
</evidence>
<dbReference type="GO" id="GO:0005737">
    <property type="term" value="C:cytoplasm"/>
    <property type="evidence" value="ECO:0007669"/>
    <property type="project" value="TreeGrafter"/>
</dbReference>
<dbReference type="InterPro" id="IPR053235">
    <property type="entry name" value="Ser_Thr_kinase"/>
</dbReference>
<sequence>MLETKIEKHAIFVDKVEAVRRRIHLLTQWPSSPLLFQYKDAQVSPRHLILRAEPPVEGVLEPLQQPIREEEARWVVRGIVRALYALHSRQLVHGHLRLEVLHKHRPSGRILLAQHVLPIDLFVPSSDVGRGVWRCCAPEIKRSSVFDYSADIWALGAVFLQLVAPAGKLFETADLLEMDVLSPDLMSLSPSAVSFAVLCLQEEAGGRPTIADLLLHPFLTEKNNEFDSYESEEESTDEER</sequence>
<dbReference type="PANTHER" id="PTHR24361">
    <property type="entry name" value="MITOGEN-ACTIVATED KINASE KINASE KINASE"/>
    <property type="match status" value="1"/>
</dbReference>
<dbReference type="Gene3D" id="1.10.510.10">
    <property type="entry name" value="Transferase(Phosphotransferase) domain 1"/>
    <property type="match status" value="1"/>
</dbReference>
<gene>
    <name evidence="2" type="ORF">TRSC58_01573</name>
</gene>
<organism evidence="2 3">
    <name type="scientific">Trypanosoma rangeli SC58</name>
    <dbReference type="NCBI Taxonomy" id="429131"/>
    <lineage>
        <taxon>Eukaryota</taxon>
        <taxon>Discoba</taxon>
        <taxon>Euglenozoa</taxon>
        <taxon>Kinetoplastea</taxon>
        <taxon>Metakinetoplastina</taxon>
        <taxon>Trypanosomatida</taxon>
        <taxon>Trypanosomatidae</taxon>
        <taxon>Trypanosoma</taxon>
        <taxon>Herpetosoma</taxon>
    </lineage>
</organism>
<dbReference type="AlphaFoldDB" id="A0A061J742"/>
<dbReference type="Proteomes" id="UP000031737">
    <property type="component" value="Unassembled WGS sequence"/>
</dbReference>
<dbReference type="EMBL" id="AUPL01001573">
    <property type="protein sequence ID" value="ESL10689.1"/>
    <property type="molecule type" value="Genomic_DNA"/>
</dbReference>
<dbReference type="SMART" id="SM00220">
    <property type="entry name" value="S_TKc"/>
    <property type="match status" value="1"/>
</dbReference>
<dbReference type="InterPro" id="IPR000719">
    <property type="entry name" value="Prot_kinase_dom"/>
</dbReference>
<dbReference type="GO" id="GO:0004674">
    <property type="term" value="F:protein serine/threonine kinase activity"/>
    <property type="evidence" value="ECO:0007669"/>
    <property type="project" value="TreeGrafter"/>
</dbReference>
<dbReference type="SUPFAM" id="SSF56112">
    <property type="entry name" value="Protein kinase-like (PK-like)"/>
    <property type="match status" value="1"/>
</dbReference>
<comment type="caution">
    <text evidence="2">The sequence shown here is derived from an EMBL/GenBank/DDBJ whole genome shotgun (WGS) entry which is preliminary data.</text>
</comment>
<protein>
    <submittedName>
        <fullName evidence="2">Protein kinase</fullName>
    </submittedName>
</protein>
<accession>A0A061J742</accession>
<dbReference type="VEuPathDB" id="TriTrypDB:TRSC58_01573"/>
<reference evidence="2 3" key="1">
    <citation type="submission" date="2013-07" db="EMBL/GenBank/DDBJ databases">
        <authorList>
            <person name="Stoco P.H."/>
            <person name="Wagner G."/>
            <person name="Gerber A."/>
            <person name="Zaha A."/>
            <person name="Thompson C."/>
            <person name="Bartholomeu D.C."/>
            <person name="Luckemeyer D.D."/>
            <person name="Bahia D."/>
            <person name="Loreto E."/>
            <person name="Prestes E.B."/>
            <person name="Lima F.M."/>
            <person name="Rodrigues-Luiz G."/>
            <person name="Vallejo G.A."/>
            <person name="Filho J.F."/>
            <person name="Monteiro K.M."/>
            <person name="Tyler K.M."/>
            <person name="de Almeida L.G."/>
            <person name="Ortiz M.F."/>
            <person name="Siervo M.A."/>
            <person name="de Moraes M.H."/>
            <person name="Cunha O.L."/>
            <person name="Mendonca-Neto R."/>
            <person name="Silva R."/>
            <person name="Teixeira S.M."/>
            <person name="Murta S.M."/>
            <person name="Sincero T.C."/>
            <person name="Mendes T.A."/>
            <person name="Urmenyi T.P."/>
            <person name="Silva V.G."/>
            <person name="da Rocha W.D."/>
            <person name="Andersson B."/>
            <person name="Romanha A.J."/>
            <person name="Steindel M."/>
            <person name="de Vasconcelos A.T."/>
            <person name="Grisard E.C."/>
        </authorList>
    </citation>
    <scope>NUCLEOTIDE SEQUENCE [LARGE SCALE GENOMIC DNA]</scope>
    <source>
        <strain evidence="2 3">SC58</strain>
    </source>
</reference>
<proteinExistence type="predicted"/>
<dbReference type="GO" id="GO:0005524">
    <property type="term" value="F:ATP binding"/>
    <property type="evidence" value="ECO:0007669"/>
    <property type="project" value="InterPro"/>
</dbReference>
<dbReference type="PANTHER" id="PTHR24361:SF785">
    <property type="entry name" value="DUAL SPECIFICITY MITOGEN-ACTIVATED PROTEIN KINASE KINASE 1"/>
    <property type="match status" value="1"/>
</dbReference>
<keyword evidence="2" id="KW-0808">Transferase</keyword>
<dbReference type="OrthoDB" id="4062651at2759"/>
<dbReference type="Pfam" id="PF00069">
    <property type="entry name" value="Pkinase"/>
    <property type="match status" value="1"/>
</dbReference>
<evidence type="ECO:0000313" key="3">
    <source>
        <dbReference type="Proteomes" id="UP000031737"/>
    </source>
</evidence>
<evidence type="ECO:0000313" key="2">
    <source>
        <dbReference type="EMBL" id="ESL10689.1"/>
    </source>
</evidence>
<dbReference type="PROSITE" id="PS50011">
    <property type="entry name" value="PROTEIN_KINASE_DOM"/>
    <property type="match status" value="1"/>
</dbReference>
<feature type="domain" description="Protein kinase" evidence="1">
    <location>
        <begin position="1"/>
        <end position="219"/>
    </location>
</feature>
<name>A0A061J742_TRYRA</name>
<keyword evidence="3" id="KW-1185">Reference proteome</keyword>